<name>A0AA43TYF9_9LECA</name>
<dbReference type="Proteomes" id="UP001161017">
    <property type="component" value="Unassembled WGS sequence"/>
</dbReference>
<comment type="caution">
    <text evidence="2">The sequence shown here is derived from an EMBL/GenBank/DDBJ whole genome shotgun (WGS) entry which is preliminary data.</text>
</comment>
<gene>
    <name evidence="2" type="ORF">OHK93_008355</name>
</gene>
<dbReference type="EMBL" id="JAPUFD010000008">
    <property type="protein sequence ID" value="MDI1489077.1"/>
    <property type="molecule type" value="Genomic_DNA"/>
</dbReference>
<keyword evidence="3" id="KW-1185">Reference proteome</keyword>
<evidence type="ECO:0000313" key="3">
    <source>
        <dbReference type="Proteomes" id="UP001161017"/>
    </source>
</evidence>
<keyword evidence="1" id="KW-0472">Membrane</keyword>
<evidence type="ECO:0000313" key="2">
    <source>
        <dbReference type="EMBL" id="MDI1489077.1"/>
    </source>
</evidence>
<sequence length="121" mass="13192">MAIKRFAGPVGIYPLISALSLFAFVIHLWTNHNGAVGKILYDPLDLDAQIRNESLGFQKIYVLNLPERGDRLDAFILSSSLTGFKADVTPGILGSTVPDKSLPSVEGLSVRAGTYFNKDRL</sequence>
<keyword evidence="1" id="KW-0812">Transmembrane</keyword>
<proteinExistence type="predicted"/>
<keyword evidence="1" id="KW-1133">Transmembrane helix</keyword>
<organism evidence="2 3">
    <name type="scientific">Ramalina farinacea</name>
    <dbReference type="NCBI Taxonomy" id="258253"/>
    <lineage>
        <taxon>Eukaryota</taxon>
        <taxon>Fungi</taxon>
        <taxon>Dikarya</taxon>
        <taxon>Ascomycota</taxon>
        <taxon>Pezizomycotina</taxon>
        <taxon>Lecanoromycetes</taxon>
        <taxon>OSLEUM clade</taxon>
        <taxon>Lecanoromycetidae</taxon>
        <taxon>Lecanorales</taxon>
        <taxon>Lecanorineae</taxon>
        <taxon>Ramalinaceae</taxon>
        <taxon>Ramalina</taxon>
    </lineage>
</organism>
<reference evidence="2" key="1">
    <citation type="journal article" date="2023" name="Genome Biol. Evol.">
        <title>First Whole Genome Sequence and Flow Cytometry Genome Size Data for the Lichen-Forming Fungus Ramalina farinacea (Ascomycota).</title>
        <authorList>
            <person name="Llewellyn T."/>
            <person name="Mian S."/>
            <person name="Hill R."/>
            <person name="Leitch I.J."/>
            <person name="Gaya E."/>
        </authorList>
    </citation>
    <scope>NUCLEOTIDE SEQUENCE</scope>
    <source>
        <strain evidence="2">LIQ254RAFAR</strain>
    </source>
</reference>
<evidence type="ECO:0000256" key="1">
    <source>
        <dbReference type="SAM" id="Phobius"/>
    </source>
</evidence>
<accession>A0AA43TYF9</accession>
<dbReference type="AlphaFoldDB" id="A0AA43TYF9"/>
<protein>
    <submittedName>
        <fullName evidence="2">Uncharacterized protein</fullName>
    </submittedName>
</protein>
<feature type="transmembrane region" description="Helical" evidence="1">
    <location>
        <begin position="12"/>
        <end position="30"/>
    </location>
</feature>